<keyword evidence="1" id="KW-0812">Transmembrane</keyword>
<keyword evidence="1" id="KW-0472">Membrane</keyword>
<dbReference type="PANTHER" id="PTHR43031">
    <property type="entry name" value="FAD-DEPENDENT OXIDOREDUCTASE"/>
    <property type="match status" value="1"/>
</dbReference>
<dbReference type="InterPro" id="IPR050229">
    <property type="entry name" value="GlpE_sulfurtransferase"/>
</dbReference>
<accession>A0ABV8V697</accession>
<evidence type="ECO:0000256" key="1">
    <source>
        <dbReference type="SAM" id="Phobius"/>
    </source>
</evidence>
<dbReference type="CDD" id="cd00158">
    <property type="entry name" value="RHOD"/>
    <property type="match status" value="1"/>
</dbReference>
<protein>
    <submittedName>
        <fullName evidence="3">Rhodanese-like domain-containing protein</fullName>
    </submittedName>
</protein>
<reference evidence="4" key="1">
    <citation type="journal article" date="2019" name="Int. J. Syst. Evol. Microbiol.">
        <title>The Global Catalogue of Microorganisms (GCM) 10K type strain sequencing project: providing services to taxonomists for standard genome sequencing and annotation.</title>
        <authorList>
            <consortium name="The Broad Institute Genomics Platform"/>
            <consortium name="The Broad Institute Genome Sequencing Center for Infectious Disease"/>
            <person name="Wu L."/>
            <person name="Ma J."/>
        </authorList>
    </citation>
    <scope>NUCLEOTIDE SEQUENCE [LARGE SCALE GENOMIC DNA]</scope>
    <source>
        <strain evidence="4">CECT 8570</strain>
    </source>
</reference>
<dbReference type="PROSITE" id="PS50206">
    <property type="entry name" value="RHODANESE_3"/>
    <property type="match status" value="1"/>
</dbReference>
<dbReference type="Proteomes" id="UP001595840">
    <property type="component" value="Unassembled WGS sequence"/>
</dbReference>
<dbReference type="RefSeq" id="WP_353958671.1">
    <property type="nucleotide sequence ID" value="NZ_JAUFQG010000004.1"/>
</dbReference>
<organism evidence="3 4">
    <name type="scientific">Simiduia curdlanivorans</name>
    <dbReference type="NCBI Taxonomy" id="1492769"/>
    <lineage>
        <taxon>Bacteria</taxon>
        <taxon>Pseudomonadati</taxon>
        <taxon>Pseudomonadota</taxon>
        <taxon>Gammaproteobacteria</taxon>
        <taxon>Cellvibrionales</taxon>
        <taxon>Cellvibrionaceae</taxon>
        <taxon>Simiduia</taxon>
    </lineage>
</organism>
<proteinExistence type="predicted"/>
<feature type="domain" description="Rhodanese" evidence="2">
    <location>
        <begin position="46"/>
        <end position="135"/>
    </location>
</feature>
<evidence type="ECO:0000313" key="4">
    <source>
        <dbReference type="Proteomes" id="UP001595840"/>
    </source>
</evidence>
<name>A0ABV8V697_9GAMM</name>
<dbReference type="PANTHER" id="PTHR43031:SF18">
    <property type="entry name" value="RHODANESE-RELATED SULFURTRANSFERASES"/>
    <property type="match status" value="1"/>
</dbReference>
<dbReference type="InterPro" id="IPR036873">
    <property type="entry name" value="Rhodanese-like_dom_sf"/>
</dbReference>
<dbReference type="Pfam" id="PF00581">
    <property type="entry name" value="Rhodanese"/>
    <property type="match status" value="1"/>
</dbReference>
<evidence type="ECO:0000313" key="3">
    <source>
        <dbReference type="EMBL" id="MFC4362657.1"/>
    </source>
</evidence>
<sequence>MDIIIFLTEQWLLVSLMCVLVYIYLWREKSKAGASLSVHQVTALVNKGESVLVDIRDAAEFKVGHIVDAINIPHNKVEKQLADFAKFQGKTIILVDKMGQHTGNAGRLLRAQGYDVVRLDGGIADWQGQNLPLVK</sequence>
<dbReference type="EMBL" id="JBHSCX010000008">
    <property type="protein sequence ID" value="MFC4362657.1"/>
    <property type="molecule type" value="Genomic_DNA"/>
</dbReference>
<dbReference type="SMART" id="SM00450">
    <property type="entry name" value="RHOD"/>
    <property type="match status" value="1"/>
</dbReference>
<dbReference type="SUPFAM" id="SSF52821">
    <property type="entry name" value="Rhodanese/Cell cycle control phosphatase"/>
    <property type="match status" value="1"/>
</dbReference>
<keyword evidence="1" id="KW-1133">Transmembrane helix</keyword>
<comment type="caution">
    <text evidence="3">The sequence shown here is derived from an EMBL/GenBank/DDBJ whole genome shotgun (WGS) entry which is preliminary data.</text>
</comment>
<evidence type="ECO:0000259" key="2">
    <source>
        <dbReference type="PROSITE" id="PS50206"/>
    </source>
</evidence>
<feature type="transmembrane region" description="Helical" evidence="1">
    <location>
        <begin position="6"/>
        <end position="25"/>
    </location>
</feature>
<keyword evidence="4" id="KW-1185">Reference proteome</keyword>
<dbReference type="InterPro" id="IPR001763">
    <property type="entry name" value="Rhodanese-like_dom"/>
</dbReference>
<gene>
    <name evidence="3" type="ORF">ACFOX3_10105</name>
</gene>
<dbReference type="Gene3D" id="3.40.250.10">
    <property type="entry name" value="Rhodanese-like domain"/>
    <property type="match status" value="1"/>
</dbReference>